<evidence type="ECO:0000313" key="2">
    <source>
        <dbReference type="EMBL" id="QHS01746.1"/>
    </source>
</evidence>
<dbReference type="Pfam" id="PF24448">
    <property type="entry name" value="T4_y05I_C"/>
    <property type="match status" value="1"/>
</dbReference>
<gene>
    <name evidence="2" type="ORF">CPT_CIP9_210</name>
</gene>
<evidence type="ECO:0000313" key="3">
    <source>
        <dbReference type="Proteomes" id="UP000465071"/>
    </source>
</evidence>
<protein>
    <recommendedName>
        <fullName evidence="1">T4 y05I-like putative transcription factor C-terminal domain-containing protein</fullName>
    </recommendedName>
</protein>
<sequence length="72" mass="7969">MKVGLNYEGVGYAATIHNDDDVQDIFLKVKKTNEPGFGGTIMTIKQDSDIIALDKNDIIALRDYLVQITPTL</sequence>
<organism evidence="2 3">
    <name type="scientific">Enterobacter phage vB_EclM_CIP9</name>
    <dbReference type="NCBI Taxonomy" id="2696340"/>
    <lineage>
        <taxon>Viruses</taxon>
        <taxon>Duplodnaviria</taxon>
        <taxon>Heunggongvirae</taxon>
        <taxon>Uroviricota</taxon>
        <taxon>Caudoviricetes</taxon>
        <taxon>Pantevenvirales</taxon>
        <taxon>Straboviridae</taxon>
        <taxon>Tevenvirinae</taxon>
        <taxon>Kanagawavirus</taxon>
        <taxon>Kanagawavirus cipnine</taxon>
    </lineage>
</organism>
<evidence type="ECO:0000259" key="1">
    <source>
        <dbReference type="Pfam" id="PF24448"/>
    </source>
</evidence>
<dbReference type="Proteomes" id="UP000465071">
    <property type="component" value="Segment"/>
</dbReference>
<proteinExistence type="predicted"/>
<name>A0A6B9XYL2_9CAUD</name>
<keyword evidence="3" id="KW-1185">Reference proteome</keyword>
<dbReference type="EMBL" id="MN882610">
    <property type="protein sequence ID" value="QHS01746.1"/>
    <property type="molecule type" value="Genomic_DNA"/>
</dbReference>
<dbReference type="InterPro" id="IPR057820">
    <property type="entry name" value="T4_y05I_C"/>
</dbReference>
<feature type="domain" description="T4 y05I-like putative transcription factor C-terminal" evidence="1">
    <location>
        <begin position="4"/>
        <end position="72"/>
    </location>
</feature>
<reference evidence="3" key="1">
    <citation type="submission" date="2019-12" db="EMBL/GenBank/DDBJ databases">
        <authorList>
            <person name="Wang K."/>
            <person name="Tamayo M.G."/>
            <person name="Penner T.V."/>
            <person name="Cook B.W.M."/>
            <person name="Court D.A."/>
            <person name="Theriault S.S."/>
        </authorList>
    </citation>
    <scope>NUCLEOTIDE SEQUENCE [LARGE SCALE GENOMIC DNA]</scope>
</reference>
<accession>A0A6B9XYL2</accession>